<feature type="transmembrane region" description="Helical" evidence="2">
    <location>
        <begin position="222"/>
        <end position="239"/>
    </location>
</feature>
<dbReference type="RefSeq" id="WP_256813597.1">
    <property type="nucleotide sequence ID" value="NZ_CP101988.1"/>
</dbReference>
<feature type="region of interest" description="Disordered" evidence="1">
    <location>
        <begin position="482"/>
        <end position="504"/>
    </location>
</feature>
<dbReference type="InterPro" id="IPR018674">
    <property type="entry name" value="DUF2142_membrane"/>
</dbReference>
<evidence type="ECO:0000313" key="4">
    <source>
        <dbReference type="EMBL" id="UUI74514.1"/>
    </source>
</evidence>
<reference evidence="4 5" key="1">
    <citation type="submission" date="2022-07" db="EMBL/GenBank/DDBJ databases">
        <title>Novel species in genus cellulomonas.</title>
        <authorList>
            <person name="Ye L."/>
        </authorList>
    </citation>
    <scope>NUCLEOTIDE SEQUENCE [LARGE SCALE GENOMIC DNA]</scope>
    <source>
        <strain evidence="5">zg-Y338</strain>
    </source>
</reference>
<evidence type="ECO:0000256" key="1">
    <source>
        <dbReference type="SAM" id="MobiDB-lite"/>
    </source>
</evidence>
<keyword evidence="2" id="KW-0472">Membrane</keyword>
<keyword evidence="3" id="KW-0732">Signal</keyword>
<keyword evidence="5" id="KW-1185">Reference proteome</keyword>
<keyword evidence="2" id="KW-1133">Transmembrane helix</keyword>
<gene>
    <name evidence="4" type="ORF">NP064_12000</name>
</gene>
<feature type="transmembrane region" description="Helical" evidence="2">
    <location>
        <begin position="121"/>
        <end position="140"/>
    </location>
</feature>
<sequence>MLWLSWAALFALAASWVVANPLMASPDEPAHVVKAASVVRGQWIGPDAEGGSEVEVPRFYRMVTAYPTCYMFQQDATGVCEIDVSAGPDIVEPAVTPAGRYNPIYYLLVGTPSLVSNSDGALYAMRLLSAALCTFLLALGFRAAAETPRPSWAVLGAAAALTPMVVFLSATVNPAALEIAAAFALWSQLLTLLRHPDPALIGSRMAWIAVAAVLLVNSRGLSLPYCAVLVVAVVLMSRWSALVEILRSRSAWPSFAVIVAGCVSALAWVVGTNSLGSGGATTRPDLTFGVAARLTIADSNAYLTNMIGQFGWMDTNLPPWLHMAFAACAGSVVLLALATGTWRERAVLVGVVGTTFLLPVAIHSSQAVYLGIIWQGRYILPVAVGILVLAGHILVDRMADAPCRVGAQLATVVGLALAGIQLVAFIENLHRYVNGEHGGWFSVTSESWLPPLPLALVIGGAVLSSAAYAVLIAWIARRQQPASGPVLPTGRSRADGQPFELAAR</sequence>
<evidence type="ECO:0000313" key="5">
    <source>
        <dbReference type="Proteomes" id="UP001316189"/>
    </source>
</evidence>
<keyword evidence="2" id="KW-0812">Transmembrane</keyword>
<dbReference type="EMBL" id="CP101988">
    <property type="protein sequence ID" value="UUI74514.1"/>
    <property type="molecule type" value="Genomic_DNA"/>
</dbReference>
<feature type="transmembrane region" description="Helical" evidence="2">
    <location>
        <begin position="346"/>
        <end position="372"/>
    </location>
</feature>
<feature type="transmembrane region" description="Helical" evidence="2">
    <location>
        <begin position="378"/>
        <end position="395"/>
    </location>
</feature>
<protein>
    <submittedName>
        <fullName evidence="4">DUF2142 domain-containing protein</fullName>
    </submittedName>
</protein>
<feature type="transmembrane region" description="Helical" evidence="2">
    <location>
        <begin position="407"/>
        <end position="426"/>
    </location>
</feature>
<feature type="transmembrane region" description="Helical" evidence="2">
    <location>
        <begin position="454"/>
        <end position="476"/>
    </location>
</feature>
<dbReference type="Proteomes" id="UP001316189">
    <property type="component" value="Chromosome"/>
</dbReference>
<dbReference type="Pfam" id="PF09913">
    <property type="entry name" value="DUF2142"/>
    <property type="match status" value="1"/>
</dbReference>
<evidence type="ECO:0000256" key="3">
    <source>
        <dbReference type="SAM" id="SignalP"/>
    </source>
</evidence>
<organism evidence="4 5">
    <name type="scientific">Cellulomonas chengniuliangii</name>
    <dbReference type="NCBI Taxonomy" id="2968084"/>
    <lineage>
        <taxon>Bacteria</taxon>
        <taxon>Bacillati</taxon>
        <taxon>Actinomycetota</taxon>
        <taxon>Actinomycetes</taxon>
        <taxon>Micrococcales</taxon>
        <taxon>Cellulomonadaceae</taxon>
        <taxon>Cellulomonas</taxon>
    </lineage>
</organism>
<feature type="transmembrane region" description="Helical" evidence="2">
    <location>
        <begin position="251"/>
        <end position="270"/>
    </location>
</feature>
<name>A0ABY5KXW1_9CELL</name>
<feature type="signal peptide" evidence="3">
    <location>
        <begin position="1"/>
        <end position="19"/>
    </location>
</feature>
<feature type="chain" id="PRO_5045582950" evidence="3">
    <location>
        <begin position="20"/>
        <end position="504"/>
    </location>
</feature>
<evidence type="ECO:0000256" key="2">
    <source>
        <dbReference type="SAM" id="Phobius"/>
    </source>
</evidence>
<feature type="transmembrane region" description="Helical" evidence="2">
    <location>
        <begin position="320"/>
        <end position="339"/>
    </location>
</feature>
<feature type="transmembrane region" description="Helical" evidence="2">
    <location>
        <begin position="152"/>
        <end position="170"/>
    </location>
</feature>
<accession>A0ABY5KXW1</accession>
<proteinExistence type="predicted"/>